<name>A0AAV2FNC3_9ROSI</name>
<proteinExistence type="predicted"/>
<accession>A0AAV2FNC3</accession>
<reference evidence="2 3" key="1">
    <citation type="submission" date="2024-04" db="EMBL/GenBank/DDBJ databases">
        <authorList>
            <person name="Fracassetti M."/>
        </authorList>
    </citation>
    <scope>NUCLEOTIDE SEQUENCE [LARGE SCALE GENOMIC DNA]</scope>
</reference>
<dbReference type="PANTHER" id="PTHR33223">
    <property type="entry name" value="CCHC-TYPE DOMAIN-CONTAINING PROTEIN"/>
    <property type="match status" value="1"/>
</dbReference>
<dbReference type="PANTHER" id="PTHR33223:SF11">
    <property type="entry name" value="ELEMENT PROTEIN, PUTATIVE-RELATED"/>
    <property type="match status" value="1"/>
</dbReference>
<dbReference type="Proteomes" id="UP001497516">
    <property type="component" value="Chromosome 7"/>
</dbReference>
<dbReference type="EMBL" id="OZ034820">
    <property type="protein sequence ID" value="CAL1399814.1"/>
    <property type="molecule type" value="Genomic_DNA"/>
</dbReference>
<organism evidence="2 3">
    <name type="scientific">Linum trigynum</name>
    <dbReference type="NCBI Taxonomy" id="586398"/>
    <lineage>
        <taxon>Eukaryota</taxon>
        <taxon>Viridiplantae</taxon>
        <taxon>Streptophyta</taxon>
        <taxon>Embryophyta</taxon>
        <taxon>Tracheophyta</taxon>
        <taxon>Spermatophyta</taxon>
        <taxon>Magnoliopsida</taxon>
        <taxon>eudicotyledons</taxon>
        <taxon>Gunneridae</taxon>
        <taxon>Pentapetalae</taxon>
        <taxon>rosids</taxon>
        <taxon>fabids</taxon>
        <taxon>Malpighiales</taxon>
        <taxon>Linaceae</taxon>
        <taxon>Linum</taxon>
    </lineage>
</organism>
<protein>
    <recommendedName>
        <fullName evidence="1">Retrotransposon gag domain-containing protein</fullName>
    </recommendedName>
</protein>
<evidence type="ECO:0000313" key="3">
    <source>
        <dbReference type="Proteomes" id="UP001497516"/>
    </source>
</evidence>
<dbReference type="InterPro" id="IPR005162">
    <property type="entry name" value="Retrotrans_gag_dom"/>
</dbReference>
<feature type="domain" description="Retrotransposon gag" evidence="1">
    <location>
        <begin position="43"/>
        <end position="136"/>
    </location>
</feature>
<dbReference type="Pfam" id="PF03732">
    <property type="entry name" value="Retrotrans_gag"/>
    <property type="match status" value="1"/>
</dbReference>
<evidence type="ECO:0000313" key="2">
    <source>
        <dbReference type="EMBL" id="CAL1399814.1"/>
    </source>
</evidence>
<keyword evidence="3" id="KW-1185">Reference proteome</keyword>
<gene>
    <name evidence="2" type="ORF">LTRI10_LOCUS39983</name>
</gene>
<evidence type="ECO:0000259" key="1">
    <source>
        <dbReference type="Pfam" id="PF03732"/>
    </source>
</evidence>
<dbReference type="AlphaFoldDB" id="A0AAV2FNC3"/>
<sequence length="159" mass="18448">MLQSAVQFNGMITEDAHAHIKSLYEVTDEIKVNRVPQEAIRLRLFPFTLNGAAKQWLNNHPHHSIDSWDDLCNKLFETYIPSSKMALMRSEITMFRQEEDEPMFEAWESFTSRLLKCPHHGIADWLQVESFYNGLTWESRHLIDAASGGVIRNNEVSEL</sequence>